<keyword evidence="2" id="KW-1185">Reference proteome</keyword>
<sequence>MKLFGEVITIIQIALSKTSCETTLSPGTIATDVEMSVGQVTAFKTNMQYIPLQQRQPAATSRQPKFLLEKTNFYKGKTQSKSLYKHFGYTFIYYKEDRPWCLETVTTSGTKSVQASSKNCL</sequence>
<evidence type="ECO:0000313" key="1">
    <source>
        <dbReference type="EMBL" id="KNZ61420.1"/>
    </source>
</evidence>
<dbReference type="AlphaFoldDB" id="A0A0L6VMT9"/>
<gene>
    <name evidence="1" type="ORF">VP01_1401g2</name>
</gene>
<dbReference type="EMBL" id="LAVV01004466">
    <property type="protein sequence ID" value="KNZ61420.1"/>
    <property type="molecule type" value="Genomic_DNA"/>
</dbReference>
<reference evidence="1 2" key="1">
    <citation type="submission" date="2015-08" db="EMBL/GenBank/DDBJ databases">
        <title>Next Generation Sequencing and Analysis of the Genome of Puccinia sorghi L Schw, the Causal Agent of Maize Common Rust.</title>
        <authorList>
            <person name="Rochi L."/>
            <person name="Burguener G."/>
            <person name="Darino M."/>
            <person name="Turjanski A."/>
            <person name="Kreff E."/>
            <person name="Dieguez M.J."/>
            <person name="Sacco F."/>
        </authorList>
    </citation>
    <scope>NUCLEOTIDE SEQUENCE [LARGE SCALE GENOMIC DNA]</scope>
    <source>
        <strain evidence="1 2">RO10H11247</strain>
    </source>
</reference>
<organism evidence="1 2">
    <name type="scientific">Puccinia sorghi</name>
    <dbReference type="NCBI Taxonomy" id="27349"/>
    <lineage>
        <taxon>Eukaryota</taxon>
        <taxon>Fungi</taxon>
        <taxon>Dikarya</taxon>
        <taxon>Basidiomycota</taxon>
        <taxon>Pucciniomycotina</taxon>
        <taxon>Pucciniomycetes</taxon>
        <taxon>Pucciniales</taxon>
        <taxon>Pucciniaceae</taxon>
        <taxon>Puccinia</taxon>
    </lineage>
</organism>
<evidence type="ECO:0000313" key="2">
    <source>
        <dbReference type="Proteomes" id="UP000037035"/>
    </source>
</evidence>
<protein>
    <submittedName>
        <fullName evidence="1">Uncharacterized protein</fullName>
    </submittedName>
</protein>
<dbReference type="Proteomes" id="UP000037035">
    <property type="component" value="Unassembled WGS sequence"/>
</dbReference>
<dbReference type="VEuPathDB" id="FungiDB:VP01_1401g2"/>
<name>A0A0L6VMT9_9BASI</name>
<accession>A0A0L6VMT9</accession>
<proteinExistence type="predicted"/>
<comment type="caution">
    <text evidence="1">The sequence shown here is derived from an EMBL/GenBank/DDBJ whole genome shotgun (WGS) entry which is preliminary data.</text>
</comment>